<comment type="caution">
    <text evidence="1">The sequence shown here is derived from an EMBL/GenBank/DDBJ whole genome shotgun (WGS) entry which is preliminary data.</text>
</comment>
<dbReference type="Proteomes" id="UP000253209">
    <property type="component" value="Unassembled WGS sequence"/>
</dbReference>
<dbReference type="OrthoDB" id="825882at2"/>
<keyword evidence="2" id="KW-1185">Reference proteome</keyword>
<evidence type="ECO:0000313" key="1">
    <source>
        <dbReference type="EMBL" id="RCH53779.1"/>
    </source>
</evidence>
<sequence length="126" mass="14167">MQEQTAISVPLSFKNAINQDSNEVNAAIIYHELNQHLPAISNMLTSYHWEERGAVQEVMIEQDSIHVNKSGEGKFSVKYGVNIHYGCSDKDIDMDHTMLITMKANADSSIIILAGENFPERDPDIF</sequence>
<evidence type="ECO:0000313" key="2">
    <source>
        <dbReference type="Proteomes" id="UP000253209"/>
    </source>
</evidence>
<dbReference type="EMBL" id="QGDC01000010">
    <property type="protein sequence ID" value="RCH53779.1"/>
    <property type="molecule type" value="Genomic_DNA"/>
</dbReference>
<dbReference type="RefSeq" id="WP_114006349.1">
    <property type="nucleotide sequence ID" value="NZ_QGDC01000010.1"/>
</dbReference>
<protein>
    <submittedName>
        <fullName evidence="1">Uncharacterized protein</fullName>
    </submittedName>
</protein>
<gene>
    <name evidence="1" type="ORF">DJ568_16210</name>
</gene>
<name>A0A367GJY5_9SPHI</name>
<reference evidence="1 2" key="1">
    <citation type="submission" date="2018-05" db="EMBL/GenBank/DDBJ databases">
        <title>Mucilaginibacter hurinus sp. nov., isolated from briquette warehouse soil.</title>
        <authorList>
            <person name="Choi L."/>
        </authorList>
    </citation>
    <scope>NUCLEOTIDE SEQUENCE [LARGE SCALE GENOMIC DNA]</scope>
    <source>
        <strain evidence="1 2">ZR32</strain>
    </source>
</reference>
<organism evidence="1 2">
    <name type="scientific">Mucilaginibacter hurinus</name>
    <dbReference type="NCBI Taxonomy" id="2201324"/>
    <lineage>
        <taxon>Bacteria</taxon>
        <taxon>Pseudomonadati</taxon>
        <taxon>Bacteroidota</taxon>
        <taxon>Sphingobacteriia</taxon>
        <taxon>Sphingobacteriales</taxon>
        <taxon>Sphingobacteriaceae</taxon>
        <taxon>Mucilaginibacter</taxon>
    </lineage>
</organism>
<dbReference type="AlphaFoldDB" id="A0A367GJY5"/>
<accession>A0A367GJY5</accession>
<proteinExistence type="predicted"/>